<proteinExistence type="predicted"/>
<dbReference type="EMBL" id="MU273465">
    <property type="protein sequence ID" value="KAI0037175.1"/>
    <property type="molecule type" value="Genomic_DNA"/>
</dbReference>
<reference evidence="1" key="2">
    <citation type="journal article" date="2022" name="New Phytol.">
        <title>Evolutionary transition to the ectomycorrhizal habit in the genomes of a hyperdiverse lineage of mushroom-forming fungi.</title>
        <authorList>
            <person name="Looney B."/>
            <person name="Miyauchi S."/>
            <person name="Morin E."/>
            <person name="Drula E."/>
            <person name="Courty P.E."/>
            <person name="Kohler A."/>
            <person name="Kuo A."/>
            <person name="LaButti K."/>
            <person name="Pangilinan J."/>
            <person name="Lipzen A."/>
            <person name="Riley R."/>
            <person name="Andreopoulos W."/>
            <person name="He G."/>
            <person name="Johnson J."/>
            <person name="Nolan M."/>
            <person name="Tritt A."/>
            <person name="Barry K.W."/>
            <person name="Grigoriev I.V."/>
            <person name="Nagy L.G."/>
            <person name="Hibbett D."/>
            <person name="Henrissat B."/>
            <person name="Matheny P.B."/>
            <person name="Labbe J."/>
            <person name="Martin F.M."/>
        </authorList>
    </citation>
    <scope>NUCLEOTIDE SEQUENCE</scope>
    <source>
        <strain evidence="1">EC-137</strain>
    </source>
</reference>
<feature type="non-terminal residue" evidence="1">
    <location>
        <position position="166"/>
    </location>
</feature>
<protein>
    <submittedName>
        <fullName evidence="1">Phosphorylated protein that interacts with Vac8p</fullName>
    </submittedName>
</protein>
<sequence length="166" mass="18614">MSGNDVQKADQIAYRCYSKLALLVHEARLGPAPARTGAKPDRWFNLECADIDADAYKDQLRIYRFISTATHDPPSFELDVLLAVPDLSPNQVLVYRRPEPSSSSRVLVEPTPSYVLLETWSLVFDRSDHLRLSDADADLAPSSIYKHGIGLFRAVYALLRVAPAWK</sequence>
<keyword evidence="2" id="KW-1185">Reference proteome</keyword>
<accession>A0ACB8QZT6</accession>
<gene>
    <name evidence="1" type="ORF">K488DRAFT_39588</name>
</gene>
<comment type="caution">
    <text evidence="1">The sequence shown here is derived from an EMBL/GenBank/DDBJ whole genome shotgun (WGS) entry which is preliminary data.</text>
</comment>
<name>A0ACB8QZT6_9AGAM</name>
<evidence type="ECO:0000313" key="1">
    <source>
        <dbReference type="EMBL" id="KAI0037175.1"/>
    </source>
</evidence>
<reference evidence="1" key="1">
    <citation type="submission" date="2021-02" db="EMBL/GenBank/DDBJ databases">
        <authorList>
            <consortium name="DOE Joint Genome Institute"/>
            <person name="Ahrendt S."/>
            <person name="Looney B.P."/>
            <person name="Miyauchi S."/>
            <person name="Morin E."/>
            <person name="Drula E."/>
            <person name="Courty P.E."/>
            <person name="Chicoki N."/>
            <person name="Fauchery L."/>
            <person name="Kohler A."/>
            <person name="Kuo A."/>
            <person name="Labutti K."/>
            <person name="Pangilinan J."/>
            <person name="Lipzen A."/>
            <person name="Riley R."/>
            <person name="Andreopoulos W."/>
            <person name="He G."/>
            <person name="Johnson J."/>
            <person name="Barry K.W."/>
            <person name="Grigoriev I.V."/>
            <person name="Nagy L."/>
            <person name="Hibbett D."/>
            <person name="Henrissat B."/>
            <person name="Matheny P.B."/>
            <person name="Labbe J."/>
            <person name="Martin F."/>
        </authorList>
    </citation>
    <scope>NUCLEOTIDE SEQUENCE</scope>
    <source>
        <strain evidence="1">EC-137</strain>
    </source>
</reference>
<organism evidence="1 2">
    <name type="scientific">Vararia minispora EC-137</name>
    <dbReference type="NCBI Taxonomy" id="1314806"/>
    <lineage>
        <taxon>Eukaryota</taxon>
        <taxon>Fungi</taxon>
        <taxon>Dikarya</taxon>
        <taxon>Basidiomycota</taxon>
        <taxon>Agaricomycotina</taxon>
        <taxon>Agaricomycetes</taxon>
        <taxon>Russulales</taxon>
        <taxon>Lachnocladiaceae</taxon>
        <taxon>Vararia</taxon>
    </lineage>
</organism>
<dbReference type="Proteomes" id="UP000814128">
    <property type="component" value="Unassembled WGS sequence"/>
</dbReference>
<evidence type="ECO:0000313" key="2">
    <source>
        <dbReference type="Proteomes" id="UP000814128"/>
    </source>
</evidence>